<dbReference type="AlphaFoldDB" id="C6SE40"/>
<accession>C6SE40</accession>
<protein>
    <submittedName>
        <fullName evidence="2">Uncharacterized protein</fullName>
    </submittedName>
</protein>
<sequence>MFFAAKNHKRLIDFMLTITAGGRVGFWAVRGFGVSFMIMFSLFF</sequence>
<keyword evidence="1" id="KW-0812">Transmembrane</keyword>
<evidence type="ECO:0000313" key="2">
    <source>
        <dbReference type="EMBL" id="CBA07730.1"/>
    </source>
</evidence>
<name>C6SE40_NEIME</name>
<keyword evidence="1" id="KW-0472">Membrane</keyword>
<reference evidence="2" key="1">
    <citation type="journal article" date="2008" name="Proc. Natl. Acad. Sci. U.S.A.">
        <title>Whole-genome comparison of disease and carriage strains provides insights into virulence evolution in Neisseria meningitidis.</title>
        <authorList>
            <person name="Schoen C."/>
            <person name="Blom J."/>
            <person name="Claus H."/>
            <person name="Schramm-Glueck A."/>
            <person name="Brandt P."/>
            <person name="Mueller T."/>
            <person name="Goesmann A."/>
            <person name="Joseph B."/>
            <person name="Konietzny S."/>
            <person name="Kurzai O."/>
            <person name="Schmitt C."/>
            <person name="Friedrich T."/>
            <person name="Linke B."/>
            <person name="Vogel U."/>
            <person name="Frosch M."/>
        </authorList>
    </citation>
    <scope>NUCLEOTIDE SEQUENCE</scope>
    <source>
        <strain evidence="2">Alpha153</strain>
    </source>
</reference>
<dbReference type="EMBL" id="AM889137">
    <property type="protein sequence ID" value="CBA07730.1"/>
    <property type="molecule type" value="Genomic_DNA"/>
</dbReference>
<gene>
    <name evidence="2" type="ORF">NME_1558</name>
</gene>
<evidence type="ECO:0000256" key="1">
    <source>
        <dbReference type="SAM" id="Phobius"/>
    </source>
</evidence>
<organism evidence="2">
    <name type="scientific">Neisseria meningitidis alpha153</name>
    <dbReference type="NCBI Taxonomy" id="663926"/>
    <lineage>
        <taxon>Bacteria</taxon>
        <taxon>Pseudomonadati</taxon>
        <taxon>Pseudomonadota</taxon>
        <taxon>Betaproteobacteria</taxon>
        <taxon>Neisseriales</taxon>
        <taxon>Neisseriaceae</taxon>
        <taxon>Neisseria</taxon>
    </lineage>
</organism>
<proteinExistence type="predicted"/>
<keyword evidence="1" id="KW-1133">Transmembrane helix</keyword>
<feature type="transmembrane region" description="Helical" evidence="1">
    <location>
        <begin position="24"/>
        <end position="43"/>
    </location>
</feature>